<name>A0A7J8B8I4_MOLMO</name>
<keyword evidence="1" id="KW-1133">Transmembrane helix</keyword>
<sequence length="140" mass="16078">MMFQSFLKLVSFSDQVFFPTFSSKLLILSFASSNLLFIFSSVFWMSYMVLFISELFFFMVSMCLFIPLLFSLSSLSTLISINLNSLSVKLLAFILFCSFSVVYSCFFIWGLCVCFCDLERTAMTLSWWGGLLWGSLMQSP</sequence>
<protein>
    <submittedName>
        <fullName evidence="2">Uncharacterized protein</fullName>
    </submittedName>
</protein>
<proteinExistence type="predicted"/>
<reference evidence="2 3" key="1">
    <citation type="journal article" date="2020" name="Nature">
        <title>Six reference-quality genomes reveal evolution of bat adaptations.</title>
        <authorList>
            <person name="Jebb D."/>
            <person name="Huang Z."/>
            <person name="Pippel M."/>
            <person name="Hughes G.M."/>
            <person name="Lavrichenko K."/>
            <person name="Devanna P."/>
            <person name="Winkler S."/>
            <person name="Jermiin L.S."/>
            <person name="Skirmuntt E.C."/>
            <person name="Katzourakis A."/>
            <person name="Burkitt-Gray L."/>
            <person name="Ray D.A."/>
            <person name="Sullivan K.A.M."/>
            <person name="Roscito J.G."/>
            <person name="Kirilenko B.M."/>
            <person name="Davalos L.M."/>
            <person name="Corthals A.P."/>
            <person name="Power M.L."/>
            <person name="Jones G."/>
            <person name="Ransome R.D."/>
            <person name="Dechmann D.K.N."/>
            <person name="Locatelli A.G."/>
            <person name="Puechmaille S.J."/>
            <person name="Fedrigo O."/>
            <person name="Jarvis E.D."/>
            <person name="Hiller M."/>
            <person name="Vernes S.C."/>
            <person name="Myers E.W."/>
            <person name="Teeling E.C."/>
        </authorList>
    </citation>
    <scope>NUCLEOTIDE SEQUENCE [LARGE SCALE GENOMIC DNA]</scope>
    <source>
        <strain evidence="2">MMolMol1</strain>
        <tissue evidence="2">Muscle</tissue>
    </source>
</reference>
<dbReference type="Proteomes" id="UP000550707">
    <property type="component" value="Unassembled WGS sequence"/>
</dbReference>
<evidence type="ECO:0000313" key="3">
    <source>
        <dbReference type="Proteomes" id="UP000550707"/>
    </source>
</evidence>
<feature type="transmembrane region" description="Helical" evidence="1">
    <location>
        <begin position="55"/>
        <end position="78"/>
    </location>
</feature>
<organism evidence="2 3">
    <name type="scientific">Molossus molossus</name>
    <name type="common">Pallas' mastiff bat</name>
    <name type="synonym">Vespertilio molossus</name>
    <dbReference type="NCBI Taxonomy" id="27622"/>
    <lineage>
        <taxon>Eukaryota</taxon>
        <taxon>Metazoa</taxon>
        <taxon>Chordata</taxon>
        <taxon>Craniata</taxon>
        <taxon>Vertebrata</taxon>
        <taxon>Euteleostomi</taxon>
        <taxon>Mammalia</taxon>
        <taxon>Eutheria</taxon>
        <taxon>Laurasiatheria</taxon>
        <taxon>Chiroptera</taxon>
        <taxon>Yangochiroptera</taxon>
        <taxon>Molossidae</taxon>
        <taxon>Molossus</taxon>
    </lineage>
</organism>
<evidence type="ECO:0000313" key="2">
    <source>
        <dbReference type="EMBL" id="KAF6394776.1"/>
    </source>
</evidence>
<dbReference type="AlphaFoldDB" id="A0A7J8B8I4"/>
<keyword evidence="1" id="KW-0472">Membrane</keyword>
<comment type="caution">
    <text evidence="2">The sequence shown here is derived from an EMBL/GenBank/DDBJ whole genome shotgun (WGS) entry which is preliminary data.</text>
</comment>
<accession>A0A7J8B8I4</accession>
<keyword evidence="3" id="KW-1185">Reference proteome</keyword>
<evidence type="ECO:0000256" key="1">
    <source>
        <dbReference type="SAM" id="Phobius"/>
    </source>
</evidence>
<feature type="transmembrane region" description="Helical" evidence="1">
    <location>
        <begin position="25"/>
        <end position="49"/>
    </location>
</feature>
<keyword evidence="1" id="KW-0812">Transmembrane</keyword>
<dbReference type="EMBL" id="JACASF010000040">
    <property type="protein sequence ID" value="KAF6394776.1"/>
    <property type="molecule type" value="Genomic_DNA"/>
</dbReference>
<dbReference type="InParanoid" id="A0A7J8B8I4"/>
<gene>
    <name evidence="2" type="ORF">HJG59_010730</name>
</gene>
<feature type="transmembrane region" description="Helical" evidence="1">
    <location>
        <begin position="90"/>
        <end position="111"/>
    </location>
</feature>